<comment type="subcellular location">
    <subcellularLocation>
        <location evidence="1">Membrane</location>
        <topology evidence="1">Multi-pass membrane protein</topology>
    </subcellularLocation>
</comment>
<feature type="transmembrane region" description="Helical" evidence="7">
    <location>
        <begin position="788"/>
        <end position="809"/>
    </location>
</feature>
<organism evidence="8">
    <name type="scientific">Cladocopium goreaui</name>
    <dbReference type="NCBI Taxonomy" id="2562237"/>
    <lineage>
        <taxon>Eukaryota</taxon>
        <taxon>Sar</taxon>
        <taxon>Alveolata</taxon>
        <taxon>Dinophyceae</taxon>
        <taxon>Suessiales</taxon>
        <taxon>Symbiodiniaceae</taxon>
        <taxon>Cladocopium</taxon>
    </lineage>
</organism>
<reference evidence="8" key="1">
    <citation type="submission" date="2022-10" db="EMBL/GenBank/DDBJ databases">
        <authorList>
            <person name="Chen Y."/>
            <person name="Dougan E. K."/>
            <person name="Chan C."/>
            <person name="Rhodes N."/>
            <person name="Thang M."/>
        </authorList>
    </citation>
    <scope>NUCLEOTIDE SEQUENCE</scope>
</reference>
<gene>
    <name evidence="8" type="ORF">C1SCF055_LOCUS12373</name>
</gene>
<evidence type="ECO:0000313" key="10">
    <source>
        <dbReference type="Proteomes" id="UP001152797"/>
    </source>
</evidence>
<comment type="caution">
    <text evidence="8">The sequence shown here is derived from an EMBL/GenBank/DDBJ whole genome shotgun (WGS) entry which is preliminary data.</text>
</comment>
<keyword evidence="5 7" id="KW-0472">Membrane</keyword>
<dbReference type="Proteomes" id="UP001152797">
    <property type="component" value="Unassembled WGS sequence"/>
</dbReference>
<proteinExistence type="inferred from homology"/>
<reference evidence="9 10" key="2">
    <citation type="submission" date="2024-05" db="EMBL/GenBank/DDBJ databases">
        <authorList>
            <person name="Chen Y."/>
            <person name="Shah S."/>
            <person name="Dougan E. K."/>
            <person name="Thang M."/>
            <person name="Chan C."/>
        </authorList>
    </citation>
    <scope>NUCLEOTIDE SEQUENCE [LARGE SCALE GENOMIC DNA]</scope>
</reference>
<name>A0A9P1C4H3_9DINO</name>
<evidence type="ECO:0000256" key="4">
    <source>
        <dbReference type="ARBA" id="ARBA00022989"/>
    </source>
</evidence>
<dbReference type="GO" id="GO:0016020">
    <property type="term" value="C:membrane"/>
    <property type="evidence" value="ECO:0007669"/>
    <property type="project" value="UniProtKB-SubCell"/>
</dbReference>
<evidence type="ECO:0000313" key="8">
    <source>
        <dbReference type="EMBL" id="CAI3984871.1"/>
    </source>
</evidence>
<dbReference type="SUPFAM" id="SSF63829">
    <property type="entry name" value="Calcium-dependent phosphotriesterase"/>
    <property type="match status" value="1"/>
</dbReference>
<feature type="transmembrane region" description="Helical" evidence="7">
    <location>
        <begin position="868"/>
        <end position="887"/>
    </location>
</feature>
<keyword evidence="10" id="KW-1185">Reference proteome</keyword>
<dbReference type="PANTHER" id="PTHR21355">
    <property type="entry name" value="G-PROTEIN COUPLED RECEPTOR-ASSOCIATED PROTEIN LMBRD2"/>
    <property type="match status" value="1"/>
</dbReference>
<comment type="similarity">
    <text evidence="2">Belongs to the LIMR family.</text>
</comment>
<evidence type="ECO:0000256" key="6">
    <source>
        <dbReference type="SAM" id="Coils"/>
    </source>
</evidence>
<evidence type="ECO:0000256" key="5">
    <source>
        <dbReference type="ARBA" id="ARBA00023136"/>
    </source>
</evidence>
<feature type="transmembrane region" description="Helical" evidence="7">
    <location>
        <begin position="115"/>
        <end position="139"/>
    </location>
</feature>
<dbReference type="InterPro" id="IPR051584">
    <property type="entry name" value="GPCR-associated_LMBR1"/>
</dbReference>
<evidence type="ECO:0000313" key="9">
    <source>
        <dbReference type="EMBL" id="CAL4772183.1"/>
    </source>
</evidence>
<dbReference type="Pfam" id="PF04791">
    <property type="entry name" value="LMBR1"/>
    <property type="match status" value="2"/>
</dbReference>
<dbReference type="EMBL" id="CAMXCT010000929">
    <property type="protein sequence ID" value="CAI3984871.1"/>
    <property type="molecule type" value="Genomic_DNA"/>
</dbReference>
<feature type="coiled-coil region" evidence="6">
    <location>
        <begin position="716"/>
        <end position="743"/>
    </location>
</feature>
<evidence type="ECO:0000256" key="7">
    <source>
        <dbReference type="SAM" id="Phobius"/>
    </source>
</evidence>
<evidence type="ECO:0000256" key="1">
    <source>
        <dbReference type="ARBA" id="ARBA00004141"/>
    </source>
</evidence>
<sequence>MDVTTPRGASLVLGAVLVFLLTWVALHHFTQREVGWFAFLGSLTGFSLSFLIILLVPYDISQTLSGGDKVLMPFSWDMMYWASFLLCWVTYPLLSEYEAASGFTVAGRLMSLRSTWCGLYVAGTVLLLLCLVVGGFSVLAPWCLAMANAWALLVSSLLMAYGLVAVPRQFWRQASPSFELKRLYCSAVALDEARLGTQYELQDTIAEARLETAQRSAQFWDPSLERAFALLQLTMEECELLHLELTNGVPGRPHQPACGSTPRRLEQAEDVAPRVDYLAQLHGALRQASIEARRTACRWEELINRCLLLEDIEVRIFFPRFWKHRLFGPGALYDGTGARESLGGPGGPGAPQFPCELRLCQLPVLRTAWHKLVVLWLSILRRWKLPRQRQDGPSNECPMCRRQMLKDCRTEGSLFIQRNTKCLDSGVGEKGLEKGFECLDLEKVSTSQVDECSGLAASKLNDDLYWVNNDSGAGPVLYGIRKNGQHVARLRVSGAGANDWEDIAIGPGPTKGKSYIYVADVGDNYRKRGTVQIYRMEEPKVERGRNRNDDIRVSAVRFDVTYPNNMKYDCESIFIDKGKGARKAGTEGRVYLITKGDNRASDPQWRGGDVFYVDLPRESASLSWQATSTRLNLVLATGADITPRGNLIAVRTYGEIQIWPRPCEWSVEEALSKQPCGVASKNEQQGEAIAFGKDGDHYITVSEGKYPKVWYFGMTQRFQKDMMDKAKAEAKAMEAQKETAMDSCNQITQTVDASPAEFDATALAAQHQPLKIGNKDGPASPTRAESRVLRLVALATGALSVLILSRQIMLFFDMNGPWAFGSLTQGTQAVYVLTLGYLVGTTYWSSFRWRAAGWYGLYSNRNTDTGSLLWCATLLSRLVTPLSYHFLLLIQAKGTSFQAALDEMDVVPTLLPSNKIFILILLCLVLCHFLNVYSKILQMFSLDNLDFDIAESAPSNETLSEGRRLVELARRRRSEDRTLQLELNDRYDDSRAIPLRMQIARLIEEGTLPQDWNASSPN</sequence>
<dbReference type="PANTHER" id="PTHR21355:SF0">
    <property type="entry name" value="G-PROTEIN COUPLED RECEPTOR-ASSOCIATED PROTEIN LMBRD2"/>
    <property type="match status" value="1"/>
</dbReference>
<keyword evidence="4 7" id="KW-1133">Transmembrane helix</keyword>
<dbReference type="EMBL" id="CAMXCT020000929">
    <property type="protein sequence ID" value="CAL1138246.1"/>
    <property type="molecule type" value="Genomic_DNA"/>
</dbReference>
<evidence type="ECO:0000256" key="2">
    <source>
        <dbReference type="ARBA" id="ARBA00010487"/>
    </source>
</evidence>
<evidence type="ECO:0000256" key="3">
    <source>
        <dbReference type="ARBA" id="ARBA00022692"/>
    </source>
</evidence>
<keyword evidence="6" id="KW-0175">Coiled coil</keyword>
<protein>
    <submittedName>
        <fullName evidence="8">Uncharacterized protein</fullName>
    </submittedName>
</protein>
<accession>A0A9P1C4H3</accession>
<feature type="transmembrane region" description="Helical" evidence="7">
    <location>
        <begin position="916"/>
        <end position="933"/>
    </location>
</feature>
<dbReference type="InterPro" id="IPR006876">
    <property type="entry name" value="LMBR1-like_membr_prot"/>
</dbReference>
<feature type="transmembrane region" description="Helical" evidence="7">
    <location>
        <begin position="78"/>
        <end position="94"/>
    </location>
</feature>
<dbReference type="AlphaFoldDB" id="A0A9P1C4H3"/>
<feature type="transmembrane region" description="Helical" evidence="7">
    <location>
        <begin position="145"/>
        <end position="166"/>
    </location>
</feature>
<dbReference type="EMBL" id="CAMXCT030000929">
    <property type="protein sequence ID" value="CAL4772183.1"/>
    <property type="molecule type" value="Genomic_DNA"/>
</dbReference>
<feature type="transmembrane region" description="Helical" evidence="7">
    <location>
        <begin position="829"/>
        <end position="847"/>
    </location>
</feature>
<keyword evidence="3 7" id="KW-0812">Transmembrane</keyword>
<feature type="transmembrane region" description="Helical" evidence="7">
    <location>
        <begin position="36"/>
        <end position="58"/>
    </location>
</feature>
<feature type="transmembrane region" description="Helical" evidence="7">
    <location>
        <begin position="12"/>
        <end position="29"/>
    </location>
</feature>
<dbReference type="OrthoDB" id="448519at2759"/>